<sequence length="569" mass="67018">MHYYNGVLTLLFTLFVFMTQGQEMQQQSYKEISRLIDSYSENDERAMVFVKMYIDKAKNDHNLKKLIRGYEEAIYYSKKTSRKLSYADSAIITATKSNDQDQIARAYAGKGIIYYYNLRQYKKALEEYLIAFKYSKNSKDGYLKNKIIYHLGMIKSYLGYYKYAAVHFEETADFFEKNAKESLDRNIRFNNESGYFNSIYRLSTCYRNLKLYNKEDSLINIGLERLHNNSEQVIEFGYFQKGKGVQLLRKGKADEALKHFKVSQDILSSNQDYASLTSVYFYIGKLYRSKGNKAESLKYFNKVDSLVNKFWFITPEIRSSYLYLIGDAKKNRNSERKIYYSDQLLKADSIINADFVMLTDKIYSDYDTDNLIEEKKQMIRGHQVILYSSIGAGLVILFFLIWRFRKREKELNARYQEVLEKLNTSKETISFDVIPPASSDENSLDLYSSEIIEDIKTNLKIFEDEKQFLQQNLTLDIVAKMIGSNRTHLSHVLNVHFDVTFPTYLKALRIRYITNLLVEDTKYLSYKIETLAKICGMANRQIFSAHFLEINSIRPRDFIRMRQEELKKT</sequence>
<feature type="domain" description="HTH araC/xylS-type" evidence="2">
    <location>
        <begin position="459"/>
        <end position="561"/>
    </location>
</feature>
<dbReference type="InterPro" id="IPR018060">
    <property type="entry name" value="HTH_AraC"/>
</dbReference>
<dbReference type="SUPFAM" id="SSF48452">
    <property type="entry name" value="TPR-like"/>
    <property type="match status" value="2"/>
</dbReference>
<dbReference type="PROSITE" id="PS01124">
    <property type="entry name" value="HTH_ARAC_FAMILY_2"/>
    <property type="match status" value="1"/>
</dbReference>
<feature type="transmembrane region" description="Helical" evidence="1">
    <location>
        <begin position="384"/>
        <end position="404"/>
    </location>
</feature>
<evidence type="ECO:0000256" key="1">
    <source>
        <dbReference type="SAM" id="Phobius"/>
    </source>
</evidence>
<dbReference type="GO" id="GO:0043565">
    <property type="term" value="F:sequence-specific DNA binding"/>
    <property type="evidence" value="ECO:0007669"/>
    <property type="project" value="InterPro"/>
</dbReference>
<dbReference type="SMART" id="SM00028">
    <property type="entry name" value="TPR"/>
    <property type="match status" value="4"/>
</dbReference>
<evidence type="ECO:0000313" key="4">
    <source>
        <dbReference type="Proteomes" id="UP000182034"/>
    </source>
</evidence>
<dbReference type="Gene3D" id="1.10.10.60">
    <property type="entry name" value="Homeodomain-like"/>
    <property type="match status" value="2"/>
</dbReference>
<dbReference type="InterPro" id="IPR011990">
    <property type="entry name" value="TPR-like_helical_dom_sf"/>
</dbReference>
<evidence type="ECO:0000313" key="3">
    <source>
        <dbReference type="EMBL" id="SFZ95360.1"/>
    </source>
</evidence>
<organism evidence="3 4">
    <name type="scientific">Chryseobacterium limigenitum</name>
    <dbReference type="NCBI Taxonomy" id="1612149"/>
    <lineage>
        <taxon>Bacteria</taxon>
        <taxon>Pseudomonadati</taxon>
        <taxon>Bacteroidota</taxon>
        <taxon>Flavobacteriia</taxon>
        <taxon>Flavobacteriales</taxon>
        <taxon>Weeksellaceae</taxon>
        <taxon>Chryseobacterium group</taxon>
        <taxon>Chryseobacterium</taxon>
    </lineage>
</organism>
<dbReference type="Gene3D" id="1.25.40.10">
    <property type="entry name" value="Tetratricopeptide repeat domain"/>
    <property type="match status" value="2"/>
</dbReference>
<dbReference type="OrthoDB" id="5295174at2"/>
<dbReference type="RefSeq" id="WP_139255476.1">
    <property type="nucleotide sequence ID" value="NZ_FPKW01000009.1"/>
</dbReference>
<dbReference type="EMBL" id="FPKW01000009">
    <property type="protein sequence ID" value="SFZ95360.1"/>
    <property type="molecule type" value="Genomic_DNA"/>
</dbReference>
<dbReference type="Proteomes" id="UP000182034">
    <property type="component" value="Unassembled WGS sequence"/>
</dbReference>
<keyword evidence="1" id="KW-0472">Membrane</keyword>
<keyword evidence="4" id="KW-1185">Reference proteome</keyword>
<keyword evidence="1" id="KW-0812">Transmembrane</keyword>
<proteinExistence type="predicted"/>
<dbReference type="InterPro" id="IPR019734">
    <property type="entry name" value="TPR_rpt"/>
</dbReference>
<accession>A0A1K2IT39</accession>
<protein>
    <submittedName>
        <fullName evidence="3">AraC-type DNA-binding protein</fullName>
    </submittedName>
</protein>
<dbReference type="AlphaFoldDB" id="A0A1K2IT39"/>
<dbReference type="SMART" id="SM00342">
    <property type="entry name" value="HTH_ARAC"/>
    <property type="match status" value="1"/>
</dbReference>
<dbReference type="GO" id="GO:0003700">
    <property type="term" value="F:DNA-binding transcription factor activity"/>
    <property type="evidence" value="ECO:0007669"/>
    <property type="project" value="InterPro"/>
</dbReference>
<evidence type="ECO:0000259" key="2">
    <source>
        <dbReference type="PROSITE" id="PS01124"/>
    </source>
</evidence>
<keyword evidence="3" id="KW-0238">DNA-binding</keyword>
<keyword evidence="1" id="KW-1133">Transmembrane helix</keyword>
<name>A0A1K2IT39_9FLAO</name>
<reference evidence="4" key="1">
    <citation type="submission" date="2016-10" db="EMBL/GenBank/DDBJ databases">
        <authorList>
            <person name="Varghese N."/>
            <person name="Submissions S."/>
        </authorList>
    </citation>
    <scope>NUCLEOTIDE SEQUENCE [LARGE SCALE GENOMIC DNA]</scope>
    <source>
        <strain evidence="4">SUR2</strain>
    </source>
</reference>
<dbReference type="STRING" id="1612149.SAMN05216324_109103"/>
<gene>
    <name evidence="3" type="ORF">SAMN05216324_109103</name>
</gene>